<proteinExistence type="predicted"/>
<dbReference type="Proteomes" id="UP000254156">
    <property type="component" value="Unassembled WGS sequence"/>
</dbReference>
<protein>
    <submittedName>
        <fullName evidence="2">Uncharacterized protein</fullName>
    </submittedName>
</protein>
<sequence>MNKLKNGNIKERQSHSFFKRQMYKNTLFTLVYAVVTAIVGMFIMSFLYDIKINFIYGAILAGWLFLITFLFLLVKLKKQKDYKIK</sequence>
<accession>A0A379E8R1</accession>
<keyword evidence="1" id="KW-1133">Transmembrane helix</keyword>
<reference evidence="2 3" key="1">
    <citation type="submission" date="2018-06" db="EMBL/GenBank/DDBJ databases">
        <authorList>
            <consortium name="Pathogen Informatics"/>
            <person name="Doyle S."/>
        </authorList>
    </citation>
    <scope>NUCLEOTIDE SEQUENCE [LARGE SCALE GENOMIC DNA]</scope>
    <source>
        <strain evidence="2 3">NCTC11632</strain>
    </source>
</reference>
<evidence type="ECO:0000313" key="2">
    <source>
        <dbReference type="EMBL" id="SUB89087.1"/>
    </source>
</evidence>
<feature type="transmembrane region" description="Helical" evidence="1">
    <location>
        <begin position="54"/>
        <end position="74"/>
    </location>
</feature>
<organism evidence="2 3">
    <name type="scientific">Porphyromonas macacae</name>
    <dbReference type="NCBI Taxonomy" id="28115"/>
    <lineage>
        <taxon>Bacteria</taxon>
        <taxon>Pseudomonadati</taxon>
        <taxon>Bacteroidota</taxon>
        <taxon>Bacteroidia</taxon>
        <taxon>Bacteroidales</taxon>
        <taxon>Porphyromonadaceae</taxon>
        <taxon>Porphyromonas</taxon>
    </lineage>
</organism>
<name>A0A379E8R1_9PORP</name>
<dbReference type="EMBL" id="UGTF01000002">
    <property type="protein sequence ID" value="SUB89087.1"/>
    <property type="molecule type" value="Genomic_DNA"/>
</dbReference>
<feature type="transmembrane region" description="Helical" evidence="1">
    <location>
        <begin position="27"/>
        <end position="48"/>
    </location>
</feature>
<dbReference type="AlphaFoldDB" id="A0A379E8R1"/>
<evidence type="ECO:0000256" key="1">
    <source>
        <dbReference type="SAM" id="Phobius"/>
    </source>
</evidence>
<evidence type="ECO:0000313" key="3">
    <source>
        <dbReference type="Proteomes" id="UP000254156"/>
    </source>
</evidence>
<keyword evidence="1" id="KW-0812">Transmembrane</keyword>
<gene>
    <name evidence="2" type="ORF">NCTC11632_01183</name>
</gene>
<keyword evidence="1" id="KW-0472">Membrane</keyword>